<comment type="caution">
    <text evidence="1">The sequence shown here is derived from an EMBL/GenBank/DDBJ whole genome shotgun (WGS) entry which is preliminary data.</text>
</comment>
<evidence type="ECO:0000313" key="1">
    <source>
        <dbReference type="EMBL" id="KAI3748697.1"/>
    </source>
</evidence>
<sequence length="70" mass="8340">MKITKKARRKLGSESTLSPFTPYLTESRTRTTPVLSFMLSFTHPNRVRESWREEESENLQHKFTRRIILS</sequence>
<proteinExistence type="predicted"/>
<name>A0ACB9DQ70_ARCLA</name>
<organism evidence="1 2">
    <name type="scientific">Arctium lappa</name>
    <name type="common">Greater burdock</name>
    <name type="synonym">Lappa major</name>
    <dbReference type="NCBI Taxonomy" id="4217"/>
    <lineage>
        <taxon>Eukaryota</taxon>
        <taxon>Viridiplantae</taxon>
        <taxon>Streptophyta</taxon>
        <taxon>Embryophyta</taxon>
        <taxon>Tracheophyta</taxon>
        <taxon>Spermatophyta</taxon>
        <taxon>Magnoliopsida</taxon>
        <taxon>eudicotyledons</taxon>
        <taxon>Gunneridae</taxon>
        <taxon>Pentapetalae</taxon>
        <taxon>asterids</taxon>
        <taxon>campanulids</taxon>
        <taxon>Asterales</taxon>
        <taxon>Asteraceae</taxon>
        <taxon>Carduoideae</taxon>
        <taxon>Cardueae</taxon>
        <taxon>Arctiinae</taxon>
        <taxon>Arctium</taxon>
    </lineage>
</organism>
<protein>
    <submittedName>
        <fullName evidence="1">Uncharacterized protein</fullName>
    </submittedName>
</protein>
<reference evidence="1 2" key="2">
    <citation type="journal article" date="2022" name="Mol. Ecol. Resour.">
        <title>The genomes of chicory, endive, great burdock and yacon provide insights into Asteraceae paleo-polyploidization history and plant inulin production.</title>
        <authorList>
            <person name="Fan W."/>
            <person name="Wang S."/>
            <person name="Wang H."/>
            <person name="Wang A."/>
            <person name="Jiang F."/>
            <person name="Liu H."/>
            <person name="Zhao H."/>
            <person name="Xu D."/>
            <person name="Zhang Y."/>
        </authorList>
    </citation>
    <scope>NUCLEOTIDE SEQUENCE [LARGE SCALE GENOMIC DNA]</scope>
    <source>
        <strain evidence="2">cv. Niubang</strain>
    </source>
</reference>
<dbReference type="Proteomes" id="UP001055879">
    <property type="component" value="Linkage Group LG03"/>
</dbReference>
<keyword evidence="2" id="KW-1185">Reference proteome</keyword>
<gene>
    <name evidence="1" type="ORF">L6452_11961</name>
</gene>
<reference evidence="2" key="1">
    <citation type="journal article" date="2022" name="Mol. Ecol. Resour.">
        <title>The genomes of chicory, endive, great burdock and yacon provide insights into Asteraceae palaeo-polyploidization history and plant inulin production.</title>
        <authorList>
            <person name="Fan W."/>
            <person name="Wang S."/>
            <person name="Wang H."/>
            <person name="Wang A."/>
            <person name="Jiang F."/>
            <person name="Liu H."/>
            <person name="Zhao H."/>
            <person name="Xu D."/>
            <person name="Zhang Y."/>
        </authorList>
    </citation>
    <scope>NUCLEOTIDE SEQUENCE [LARGE SCALE GENOMIC DNA]</scope>
    <source>
        <strain evidence="2">cv. Niubang</strain>
    </source>
</reference>
<accession>A0ACB9DQ70</accession>
<evidence type="ECO:0000313" key="2">
    <source>
        <dbReference type="Proteomes" id="UP001055879"/>
    </source>
</evidence>
<dbReference type="EMBL" id="CM042049">
    <property type="protein sequence ID" value="KAI3748697.1"/>
    <property type="molecule type" value="Genomic_DNA"/>
</dbReference>